<dbReference type="OrthoDB" id="7053380at2"/>
<dbReference type="EMBL" id="VHSH01000012">
    <property type="protein sequence ID" value="TQV72472.1"/>
    <property type="molecule type" value="Genomic_DNA"/>
</dbReference>
<keyword evidence="2" id="KW-1185">Reference proteome</keyword>
<reference evidence="1 2" key="1">
    <citation type="submission" date="2019-06" db="EMBL/GenBank/DDBJ databases">
        <title>Whole genome sequence for Rhodospirillaceae sp. R148.</title>
        <authorList>
            <person name="Wang G."/>
        </authorList>
    </citation>
    <scope>NUCLEOTIDE SEQUENCE [LARGE SCALE GENOMIC DNA]</scope>
    <source>
        <strain evidence="1 2">R148</strain>
    </source>
</reference>
<comment type="caution">
    <text evidence="1">The sequence shown here is derived from an EMBL/GenBank/DDBJ whole genome shotgun (WGS) entry which is preliminary data.</text>
</comment>
<organism evidence="1 2">
    <name type="scientific">Denitrobaculum tricleocarpae</name>
    <dbReference type="NCBI Taxonomy" id="2591009"/>
    <lineage>
        <taxon>Bacteria</taxon>
        <taxon>Pseudomonadati</taxon>
        <taxon>Pseudomonadota</taxon>
        <taxon>Alphaproteobacteria</taxon>
        <taxon>Rhodospirillales</taxon>
        <taxon>Rhodospirillaceae</taxon>
        <taxon>Denitrobaculum</taxon>
    </lineage>
</organism>
<dbReference type="AlphaFoldDB" id="A0A545T5N9"/>
<name>A0A545T5N9_9PROT</name>
<evidence type="ECO:0000313" key="1">
    <source>
        <dbReference type="EMBL" id="TQV72472.1"/>
    </source>
</evidence>
<dbReference type="RefSeq" id="WP_142899319.1">
    <property type="nucleotide sequence ID" value="NZ_ML660063.1"/>
</dbReference>
<protein>
    <submittedName>
        <fullName evidence="1">Uncharacterized protein</fullName>
    </submittedName>
</protein>
<gene>
    <name evidence="1" type="ORF">FKG95_25720</name>
</gene>
<sequence>MNGLNASELDLLERIDAKHALQSVFFRKAKGLKWFVPLFERGYFDKTRIPKPKKVKDGKYIQILNWDALIYLLNTVESLSENELRELAPQLMQIIRDSTEFSRINEFSNYRVWCQLSKVLSILPPDCISLDDIECVDYWLDDKYDAGLVAEIIGEKWLISLLNGSTNHSLALAERLLSVLLAVNCQINEQNGRDQKNVSFRYEHYYGEKIVEVVSPLVGRRLGESGVLVFQSGLIEAVDFLDNDSWSCIWQPAVQEHEQNKHKNDAVNILVAGCRDSLEGYLVADPEGAFECIASMLKSSYQILNRIAIHTANKHFNKSMKTFDLLFDEKYFNSGYRHEIWHFLNINYGDFSEIQKQSVLNLIEAIRVRDDDGEDLVSATAYEKCNWLSAIKGHSLNEQALYNEAVAVAGSEPDHPDFSYYVSVGWVTHISPYEIDELKSLSHEELIEKVRGYEGKGGSFYEGESVEGLSKAIGQLFKESPLQYYENLGKFAILDNTYVYSIIEAYSSLWGERATLPWDDVWRYLLEFVAALAENDAFWTDENNTSHGHYIANRDELVGAIGRLLEAGAKSDDHAFDQKYHQAVENILKRILERQVGRQFDVNSDAVMVAINSPRGRCIEALINLSLRACRLEDKRGNGEHIAAWSHFQPYYEEELKRTTIGEYEFATLVVNYLPNFLYMSKSWVSENLKVIFGQDDHLRWLCAMQGYCYVNQVYQEVYEHLKESNSLFRALDEDVLSSEVKRKLIQNIALAYLSDFEGVDDNDSSINILLARQDVEELSHLIWFIWTYHKKNDIETSPKVIRLWLRMMQIVNPSSEQGRVFASNLCLWSVYVDSIDEQTRRLLMAVAPYAEEAYNSHEFIENLARLSNKQPLEVNKIWSEILERYTPTYPEKDIRRMLSNLVAVGAEGQREARDIVSKYLKNGVEGPALWLKDIDV</sequence>
<accession>A0A545T5N9</accession>
<evidence type="ECO:0000313" key="2">
    <source>
        <dbReference type="Proteomes" id="UP000315252"/>
    </source>
</evidence>
<proteinExistence type="predicted"/>
<dbReference type="Proteomes" id="UP000315252">
    <property type="component" value="Unassembled WGS sequence"/>
</dbReference>